<dbReference type="Proteomes" id="UP000048984">
    <property type="component" value="Unassembled WGS sequence"/>
</dbReference>
<gene>
    <name evidence="2" type="ORF">ABB55_23995</name>
</gene>
<keyword evidence="1" id="KW-0732">Signal</keyword>
<keyword evidence="3" id="KW-1185">Reference proteome</keyword>
<reference evidence="2 3" key="2">
    <citation type="submission" date="2015-10" db="EMBL/GenBank/DDBJ databases">
        <title>Draft Genome Sequence of Prosthecomicrobium hirschii ATCC 27832.</title>
        <authorList>
            <person name="Daniel J."/>
            <person name="Givan S.A."/>
            <person name="Brun Y.V."/>
            <person name="Brown P.J."/>
        </authorList>
    </citation>
    <scope>NUCLEOTIDE SEQUENCE [LARGE SCALE GENOMIC DNA]</scope>
    <source>
        <strain evidence="2 3">16</strain>
    </source>
</reference>
<evidence type="ECO:0000313" key="2">
    <source>
        <dbReference type="EMBL" id="KPL54904.1"/>
    </source>
</evidence>
<feature type="chain" id="PRO_5006131820" description="PepSY domain-containing protein" evidence="1">
    <location>
        <begin position="29"/>
        <end position="280"/>
    </location>
</feature>
<evidence type="ECO:0008006" key="4">
    <source>
        <dbReference type="Google" id="ProtNLM"/>
    </source>
</evidence>
<accession>A0A0P6VUH7</accession>
<protein>
    <recommendedName>
        <fullName evidence="4">PepSY domain-containing protein</fullName>
    </recommendedName>
</protein>
<dbReference type="AlphaFoldDB" id="A0A0P6VUH7"/>
<proteinExistence type="predicted"/>
<dbReference type="EMBL" id="LJYW01000001">
    <property type="protein sequence ID" value="KPL54904.1"/>
    <property type="molecule type" value="Genomic_DNA"/>
</dbReference>
<name>A0A0P6VUH7_9HYPH</name>
<organism evidence="2 3">
    <name type="scientific">Prosthecodimorpha hirschii</name>
    <dbReference type="NCBI Taxonomy" id="665126"/>
    <lineage>
        <taxon>Bacteria</taxon>
        <taxon>Pseudomonadati</taxon>
        <taxon>Pseudomonadota</taxon>
        <taxon>Alphaproteobacteria</taxon>
        <taxon>Hyphomicrobiales</taxon>
        <taxon>Ancalomicrobiaceae</taxon>
        <taxon>Prosthecodimorpha</taxon>
    </lineage>
</organism>
<evidence type="ECO:0000256" key="1">
    <source>
        <dbReference type="SAM" id="SignalP"/>
    </source>
</evidence>
<dbReference type="RefSeq" id="WP_054361070.1">
    <property type="nucleotide sequence ID" value="NZ_LJYW01000001.1"/>
</dbReference>
<reference evidence="2 3" key="1">
    <citation type="submission" date="2015-09" db="EMBL/GenBank/DDBJ databases">
        <authorList>
            <person name="Jackson K.R."/>
            <person name="Lunt B.L."/>
            <person name="Fisher J.N.B."/>
            <person name="Gardner A.V."/>
            <person name="Bailey M.E."/>
            <person name="Deus L.M."/>
            <person name="Earl A.S."/>
            <person name="Gibby P.D."/>
            <person name="Hartmann K.A."/>
            <person name="Liu J.E."/>
            <person name="Manci A.M."/>
            <person name="Nielsen D.A."/>
            <person name="Solomon M.B."/>
            <person name="Breakwell D.P."/>
            <person name="Burnett S.H."/>
            <person name="Grose J.H."/>
        </authorList>
    </citation>
    <scope>NUCLEOTIDE SEQUENCE [LARGE SCALE GENOMIC DNA]</scope>
    <source>
        <strain evidence="2 3">16</strain>
    </source>
</reference>
<sequence>MRRPISRVVGLALGGLMLPALPALTALAAPAGPAPTTSTAGILADPAAGYGLIKRLVAGMPEVAERLAAPEAVGTGSAEWNFGCPIVTAAVGPDADHAGLLTDLALMSVVERAEIVKLGYAKAEVDRIFDGLEAKRLAALKAVLRNAADADIAYGKVQRDTEKAAVAAFARLRAGMKRKPMRIVVPEECFDEGFSKSVVTEPPGGKVRLLADFAERLCRAQGLDPTDPARCDRWTEADAEASAAHWGRYRFTIVWTDGRSASGTVDIAVDGSETVTIPPR</sequence>
<feature type="signal peptide" evidence="1">
    <location>
        <begin position="1"/>
        <end position="28"/>
    </location>
</feature>
<comment type="caution">
    <text evidence="2">The sequence shown here is derived from an EMBL/GenBank/DDBJ whole genome shotgun (WGS) entry which is preliminary data.</text>
</comment>
<evidence type="ECO:0000313" key="3">
    <source>
        <dbReference type="Proteomes" id="UP000048984"/>
    </source>
</evidence>